<evidence type="ECO:0000256" key="3">
    <source>
        <dbReference type="SAM" id="SignalP"/>
    </source>
</evidence>
<organism evidence="5 6">
    <name type="scientific">Stentor coeruleus</name>
    <dbReference type="NCBI Taxonomy" id="5963"/>
    <lineage>
        <taxon>Eukaryota</taxon>
        <taxon>Sar</taxon>
        <taxon>Alveolata</taxon>
        <taxon>Ciliophora</taxon>
        <taxon>Postciliodesmatophora</taxon>
        <taxon>Heterotrichea</taxon>
        <taxon>Heterotrichida</taxon>
        <taxon>Stentoridae</taxon>
        <taxon>Stentor</taxon>
    </lineage>
</organism>
<dbReference type="Gene3D" id="3.90.70.10">
    <property type="entry name" value="Cysteine proteinases"/>
    <property type="match status" value="1"/>
</dbReference>
<feature type="signal peptide" evidence="3">
    <location>
        <begin position="1"/>
        <end position="21"/>
    </location>
</feature>
<feature type="domain" description="Peptidase C1A papain C-terminal" evidence="4">
    <location>
        <begin position="85"/>
        <end position="297"/>
    </location>
</feature>
<dbReference type="AlphaFoldDB" id="A0A1R2CTB1"/>
<proteinExistence type="inferred from homology"/>
<evidence type="ECO:0000313" key="6">
    <source>
        <dbReference type="Proteomes" id="UP000187209"/>
    </source>
</evidence>
<comment type="similarity">
    <text evidence="1">Belongs to the peptidase C1 family.</text>
</comment>
<evidence type="ECO:0000313" key="5">
    <source>
        <dbReference type="EMBL" id="OMJ92259.1"/>
    </source>
</evidence>
<dbReference type="GO" id="GO:0006508">
    <property type="term" value="P:proteolysis"/>
    <property type="evidence" value="ECO:0007669"/>
    <property type="project" value="InterPro"/>
</dbReference>
<keyword evidence="6" id="KW-1185">Reference proteome</keyword>
<protein>
    <recommendedName>
        <fullName evidence="4">Peptidase C1A papain C-terminal domain-containing protein</fullName>
    </recommendedName>
</protein>
<dbReference type="InterPro" id="IPR013128">
    <property type="entry name" value="Peptidase_C1A"/>
</dbReference>
<evidence type="ECO:0000259" key="4">
    <source>
        <dbReference type="SMART" id="SM00645"/>
    </source>
</evidence>
<dbReference type="OrthoDB" id="640249at2759"/>
<comment type="caution">
    <text evidence="5">The sequence shown here is derived from an EMBL/GenBank/DDBJ whole genome shotgun (WGS) entry which is preliminary data.</text>
</comment>
<dbReference type="Pfam" id="PF00112">
    <property type="entry name" value="Peptidase_C1"/>
    <property type="match status" value="1"/>
</dbReference>
<evidence type="ECO:0000256" key="1">
    <source>
        <dbReference type="ARBA" id="ARBA00008455"/>
    </source>
</evidence>
<dbReference type="GO" id="GO:0008234">
    <property type="term" value="F:cysteine-type peptidase activity"/>
    <property type="evidence" value="ECO:0007669"/>
    <property type="project" value="InterPro"/>
</dbReference>
<sequence length="303" mass="32769">MKFLVPFLLLISCSISLSVESQDELSVFSQDDINYVNSVQTSWTAGHTWVSSLKLKEAKGMMIDFQNEESLNIRYVEEDISAEAIPSSFLANATWPSCVTPIQNQGSCSAGYAFASTAVMAERACIVNSRYAGVIYSAQYAMSCSTATTKCSGGSVTSIYNWIQQNGVCLANCQSWTGSTVCNSLCDNGTPLSLFSVKDVFSYQNAASIQNAIMTNGPIASSMTVYQDFTSYTSGIYVYVKGGVVGSQAVKMFGWGTNGNVNYWVCSNSWGTTWGMQGYFLIQFGQCKIEQLGIGAMATARPT</sequence>
<dbReference type="SMART" id="SM00645">
    <property type="entry name" value="Pept_C1"/>
    <property type="match status" value="1"/>
</dbReference>
<dbReference type="InterPro" id="IPR000668">
    <property type="entry name" value="Peptidase_C1A_C"/>
</dbReference>
<gene>
    <name evidence="5" type="ORF">SteCoe_5030</name>
</gene>
<dbReference type="PANTHER" id="PTHR12411">
    <property type="entry name" value="CYSTEINE PROTEASE FAMILY C1-RELATED"/>
    <property type="match status" value="1"/>
</dbReference>
<feature type="chain" id="PRO_5018767986" description="Peptidase C1A papain C-terminal domain-containing protein" evidence="3">
    <location>
        <begin position="22"/>
        <end position="303"/>
    </location>
</feature>
<accession>A0A1R2CTB1</accession>
<name>A0A1R2CTB1_9CILI</name>
<keyword evidence="2" id="KW-0865">Zymogen</keyword>
<keyword evidence="3" id="KW-0732">Signal</keyword>
<reference evidence="5 6" key="1">
    <citation type="submission" date="2016-11" db="EMBL/GenBank/DDBJ databases">
        <title>The macronuclear genome of Stentor coeruleus: a giant cell with tiny introns.</title>
        <authorList>
            <person name="Slabodnick M."/>
            <person name="Ruby J.G."/>
            <person name="Reiff S.B."/>
            <person name="Swart E.C."/>
            <person name="Gosai S."/>
            <person name="Prabakaran S."/>
            <person name="Witkowska E."/>
            <person name="Larue G.E."/>
            <person name="Fisher S."/>
            <person name="Freeman R.M."/>
            <person name="Gunawardena J."/>
            <person name="Chu W."/>
            <person name="Stover N.A."/>
            <person name="Gregory B.D."/>
            <person name="Nowacki M."/>
            <person name="Derisi J."/>
            <person name="Roy S.W."/>
            <person name="Marshall W.F."/>
            <person name="Sood P."/>
        </authorList>
    </citation>
    <scope>NUCLEOTIDE SEQUENCE [LARGE SCALE GENOMIC DNA]</scope>
    <source>
        <strain evidence="5">WM001</strain>
    </source>
</reference>
<dbReference type="EMBL" id="MPUH01000065">
    <property type="protein sequence ID" value="OMJ92259.1"/>
    <property type="molecule type" value="Genomic_DNA"/>
</dbReference>
<dbReference type="Proteomes" id="UP000187209">
    <property type="component" value="Unassembled WGS sequence"/>
</dbReference>
<evidence type="ECO:0000256" key="2">
    <source>
        <dbReference type="ARBA" id="ARBA00023145"/>
    </source>
</evidence>
<dbReference type="SUPFAM" id="SSF54001">
    <property type="entry name" value="Cysteine proteinases"/>
    <property type="match status" value="1"/>
</dbReference>
<dbReference type="InterPro" id="IPR038765">
    <property type="entry name" value="Papain-like_cys_pep_sf"/>
</dbReference>